<dbReference type="Proteomes" id="UP000176562">
    <property type="component" value="Chromosome"/>
</dbReference>
<name>A0A1D9M9H3_9RHOB</name>
<dbReference type="EMBL" id="CP017781">
    <property type="protein sequence ID" value="AOZ68487.1"/>
    <property type="molecule type" value="Genomic_DNA"/>
</dbReference>
<dbReference type="Pfam" id="PF09527">
    <property type="entry name" value="ATPase_gene1"/>
    <property type="match status" value="1"/>
</dbReference>
<accession>A0A1D9M9H3</accession>
<dbReference type="GO" id="GO:0045259">
    <property type="term" value="C:proton-transporting ATP synthase complex"/>
    <property type="evidence" value="ECO:0007669"/>
    <property type="project" value="UniProtKB-UniRule"/>
</dbReference>
<keyword evidence="1" id="KW-0375">Hydrogen ion transport</keyword>
<keyword evidence="4" id="KW-1185">Reference proteome</keyword>
<dbReference type="InterPro" id="IPR016989">
    <property type="entry name" value="Atp1_alphaprobac"/>
</dbReference>
<evidence type="ECO:0000313" key="3">
    <source>
        <dbReference type="EMBL" id="AOZ68487.1"/>
    </source>
</evidence>
<evidence type="ECO:0000313" key="4">
    <source>
        <dbReference type="Proteomes" id="UP000176562"/>
    </source>
</evidence>
<dbReference type="PIRSF" id="PIRSF032126">
    <property type="entry name" value="F0F1_ATP_synthase_subunit_I"/>
    <property type="match status" value="1"/>
</dbReference>
<feature type="transmembrane region" description="Helical" evidence="2">
    <location>
        <begin position="44"/>
        <end position="63"/>
    </location>
</feature>
<organism evidence="3 4">
    <name type="scientific">Rhodobacter xanthinilyticus</name>
    <dbReference type="NCBI Taxonomy" id="1850250"/>
    <lineage>
        <taxon>Bacteria</taxon>
        <taxon>Pseudomonadati</taxon>
        <taxon>Pseudomonadota</taxon>
        <taxon>Alphaproteobacteria</taxon>
        <taxon>Rhodobacterales</taxon>
        <taxon>Rhodobacter group</taxon>
        <taxon>Rhodobacter</taxon>
    </lineage>
</organism>
<dbReference type="STRING" id="1850250.LPB142_03470"/>
<keyword evidence="2" id="KW-0812">Transmembrane</keyword>
<reference evidence="3 4" key="1">
    <citation type="submission" date="2016-10" db="EMBL/GenBank/DDBJ databases">
        <title>Rhodobacter sp. LPB0142, isolated from sea water.</title>
        <authorList>
            <person name="Kim E."/>
            <person name="Yi H."/>
        </authorList>
    </citation>
    <scope>NUCLEOTIDE SEQUENCE [LARGE SCALE GENOMIC DNA]</scope>
    <source>
        <strain evidence="3 4">LPB0142</strain>
    </source>
</reference>
<dbReference type="AlphaFoldDB" id="A0A1D9M9H3"/>
<dbReference type="InterPro" id="IPR032820">
    <property type="entry name" value="ATPase_put"/>
</dbReference>
<keyword evidence="1 2" id="KW-0472">Membrane</keyword>
<comment type="function">
    <text evidence="1">A possible function for this protein is to guide the assembly of the membrane sector of the ATPase enzyme complex.</text>
</comment>
<keyword evidence="2" id="KW-1133">Transmembrane helix</keyword>
<evidence type="ECO:0000256" key="1">
    <source>
        <dbReference type="PIRNR" id="PIRNR032126"/>
    </source>
</evidence>
<gene>
    <name evidence="3" type="ORF">LPB142_03470</name>
</gene>
<proteinExistence type="inferred from homology"/>
<comment type="similarity">
    <text evidence="1">Belongs to the bacterial AtpI family.</text>
</comment>
<sequence>MSDRPSDEPHSERLEALERKLAKVRKTVEAPKPRVDAKFDQANMAWRMVIEMVSGLGIGFGIGYGLDVTLGTKPWLMMLFTILGLIAGVRVMLRTAQEMNKERPAASVADEEGK</sequence>
<feature type="transmembrane region" description="Helical" evidence="2">
    <location>
        <begin position="75"/>
        <end position="93"/>
    </location>
</feature>
<evidence type="ECO:0000256" key="2">
    <source>
        <dbReference type="SAM" id="Phobius"/>
    </source>
</evidence>
<dbReference type="KEGG" id="rhp:LPB142_03470"/>
<keyword evidence="1" id="KW-0406">Ion transport</keyword>
<dbReference type="RefSeq" id="WP_068767229.1">
    <property type="nucleotide sequence ID" value="NZ_CP017781.1"/>
</dbReference>
<keyword evidence="1" id="KW-0813">Transport</keyword>
<protein>
    <recommendedName>
        <fullName evidence="1">ATP synthase protein I</fullName>
    </recommendedName>
</protein>
<dbReference type="GO" id="GO:1902600">
    <property type="term" value="P:proton transmembrane transport"/>
    <property type="evidence" value="ECO:0007669"/>
    <property type="project" value="UniProtKB-KW"/>
</dbReference>